<dbReference type="VEuPathDB" id="FungiDB:PYU1_G014037"/>
<reference evidence="3" key="3">
    <citation type="submission" date="2015-02" db="UniProtKB">
        <authorList>
            <consortium name="EnsemblProtists"/>
        </authorList>
    </citation>
    <scope>IDENTIFICATION</scope>
    <source>
        <strain evidence="3">DAOM BR144</strain>
    </source>
</reference>
<dbReference type="OMA" id="YQKRSKW"/>
<evidence type="ECO:0000313" key="4">
    <source>
        <dbReference type="Proteomes" id="UP000019132"/>
    </source>
</evidence>
<reference evidence="4" key="2">
    <citation type="submission" date="2010-04" db="EMBL/GenBank/DDBJ databases">
        <authorList>
            <person name="Buell R."/>
            <person name="Hamilton J."/>
            <person name="Hostetler J."/>
        </authorList>
    </citation>
    <scope>NUCLEOTIDE SEQUENCE [LARGE SCALE GENOMIC DNA]</scope>
    <source>
        <strain evidence="4">DAOM:BR144</strain>
    </source>
</reference>
<sequence length="1210" mass="134525">MWAPRKCTCAVETESDSDADSDSDQPQVPLGDQEEPISPAFARSDAAAATGASISASASGQPPVLASMSTSTPPFNGRLPRNTSGVRDPIQTSHALHNSEALRQAQTLQNVFCACYETETVLSLVQKRERAMSPMQMMLLETENIAQVFMYATTFPEKSSHHKASHNRLPIMLEQKMPAPNDHISDPEKYRRPYIATEIILRFYLKALTWHGSPKALSFAAPATVMENQRSEEQPVGDASHSPQTGSPNSQSPNKKSPSLPLPPKPFLLSFSTGFRPSAFSTRSFRRGSSSSFSDVSEPSAAVRGYILHLEDLTGTEWKRIFSGLYQFMWSKSSSEKEIAVNASMSKAGTADSDTEVEIDSVLFANMCRITKNFVTYPAVHEILSTIEVQGKETLFARFANYAYNPEVSTLLHGLLHLAQRRSYGFQPIIKSLVERIIEKPIDSGYMPSSPSSARSQFNLRSPLTHARISGCADVLAKVLSQEFPNTFSYYIQTKLQLASYESVEAFEREIFPPKILPNDRVLHEQIKNGVMSAILERPNILIRLAEVAIAEIRYLDANHADGAGIPPTLVIDVLRFGIENSLSDKDRLKLFVPPVQLLAENLCAAINYHQHFSTISEFASRDCFSDSDSEDSMDEDEDTNGDDSKSDELQNQSVLLSQLTKCDLSTSLIDIFEKFPKANILHCRIVKLYLNLFDRVSSNGRVNNPLLRSVFRPPDSLLAFIMHKLHKSSATHPYDAHLAIIGVKIDKICSSPRLEQELIRQYCHKVAGWAEFSSSLVSSHYQQIDALDDSVLGLSSLNGSGLNNANGRRGSDGVDDVFPLARRTSSATGFLSQELEPFRRLPMEKEGFGSPQNLATGNEIINPTDMFRSRTQSQYPQSIIDVLKGDTGTSFDLVEDEDSISGYVYQKRSKWVKVHLKFEKSSCLLILEDVPVPARSSAGSSSSPVKGKSTTKLKDYLMAKTQHWTSRRKKYVVCNSRKWIAFGRSVKNPGTGAFGFQVEAFDRSREVDKTLTFVTRTDATRNMWYEGMQQAMTDSQAMRNSITEADDEENIMLVKCVATKREREGMTYYVVPNVHLLGPVVSPNFFIKSEVPEELPFWGAFHGEHGMNQYVSLLNRCLQVISVDEKRMYASGYSVIVEFDARFQRVESGENESKRPVPSDAAAAAVPEGTNTVTCSCTDTYLITGNQIIGLTRTIADSEKLLKLLGDDE</sequence>
<dbReference type="EnsemblProtists" id="PYU1_T014066">
    <property type="protein sequence ID" value="PYU1_T014066"/>
    <property type="gene ID" value="PYU1_G014037"/>
</dbReference>
<dbReference type="eggNOG" id="ENOG502RZV6">
    <property type="taxonomic scope" value="Eukaryota"/>
</dbReference>
<feature type="compositionally biased region" description="Acidic residues" evidence="1">
    <location>
        <begin position="627"/>
        <end position="642"/>
    </location>
</feature>
<keyword evidence="4" id="KW-1185">Reference proteome</keyword>
<name>K3XA17_GLOUD</name>
<feature type="compositionally biased region" description="Low complexity" evidence="1">
    <location>
        <begin position="38"/>
        <end position="59"/>
    </location>
</feature>
<dbReference type="HOGENOM" id="CLU_006257_0_0_1"/>
<dbReference type="InParanoid" id="K3XA17"/>
<reference evidence="4" key="1">
    <citation type="journal article" date="2010" name="Genome Biol.">
        <title>Genome sequence of the necrotrophic plant pathogen Pythium ultimum reveals original pathogenicity mechanisms and effector repertoire.</title>
        <authorList>
            <person name="Levesque C.A."/>
            <person name="Brouwer H."/>
            <person name="Cano L."/>
            <person name="Hamilton J.P."/>
            <person name="Holt C."/>
            <person name="Huitema E."/>
            <person name="Raffaele S."/>
            <person name="Robideau G.P."/>
            <person name="Thines M."/>
            <person name="Win J."/>
            <person name="Zerillo M.M."/>
            <person name="Beakes G.W."/>
            <person name="Boore J.L."/>
            <person name="Busam D."/>
            <person name="Dumas B."/>
            <person name="Ferriera S."/>
            <person name="Fuerstenberg S.I."/>
            <person name="Gachon C.M."/>
            <person name="Gaulin E."/>
            <person name="Govers F."/>
            <person name="Grenville-Briggs L."/>
            <person name="Horner N."/>
            <person name="Hostetler J."/>
            <person name="Jiang R.H."/>
            <person name="Johnson J."/>
            <person name="Krajaejun T."/>
            <person name="Lin H."/>
            <person name="Meijer H.J."/>
            <person name="Moore B."/>
            <person name="Morris P."/>
            <person name="Phuntmart V."/>
            <person name="Puiu D."/>
            <person name="Shetty J."/>
            <person name="Stajich J.E."/>
            <person name="Tripathy S."/>
            <person name="Wawra S."/>
            <person name="van West P."/>
            <person name="Whitty B.R."/>
            <person name="Coutinho P.M."/>
            <person name="Henrissat B."/>
            <person name="Martin F."/>
            <person name="Thomas P.D."/>
            <person name="Tyler B.M."/>
            <person name="De Vries R.P."/>
            <person name="Kamoun S."/>
            <person name="Yandell M."/>
            <person name="Tisserat N."/>
            <person name="Buell C.R."/>
        </authorList>
    </citation>
    <scope>NUCLEOTIDE SEQUENCE</scope>
    <source>
        <strain evidence="4">DAOM:BR144</strain>
    </source>
</reference>
<feature type="domain" description="PH" evidence="2">
    <location>
        <begin position="898"/>
        <end position="1034"/>
    </location>
</feature>
<protein>
    <recommendedName>
        <fullName evidence="2">PH domain-containing protein</fullName>
    </recommendedName>
</protein>
<organism evidence="3 4">
    <name type="scientific">Globisporangium ultimum (strain ATCC 200006 / CBS 805.95 / DAOM BR144)</name>
    <name type="common">Pythium ultimum</name>
    <dbReference type="NCBI Taxonomy" id="431595"/>
    <lineage>
        <taxon>Eukaryota</taxon>
        <taxon>Sar</taxon>
        <taxon>Stramenopiles</taxon>
        <taxon>Oomycota</taxon>
        <taxon>Peronosporomycetes</taxon>
        <taxon>Pythiales</taxon>
        <taxon>Pythiaceae</taxon>
        <taxon>Globisporangium</taxon>
    </lineage>
</organism>
<feature type="compositionally biased region" description="Acidic residues" evidence="1">
    <location>
        <begin position="13"/>
        <end position="23"/>
    </location>
</feature>
<dbReference type="EMBL" id="GL376616">
    <property type="status" value="NOT_ANNOTATED_CDS"/>
    <property type="molecule type" value="Genomic_DNA"/>
</dbReference>
<feature type="region of interest" description="Disordered" evidence="1">
    <location>
        <begin position="226"/>
        <end position="260"/>
    </location>
</feature>
<dbReference type="AlphaFoldDB" id="K3XA17"/>
<evidence type="ECO:0000313" key="3">
    <source>
        <dbReference type="EnsemblProtists" id="PYU1_T014066"/>
    </source>
</evidence>
<feature type="region of interest" description="Disordered" evidence="1">
    <location>
        <begin position="627"/>
        <end position="648"/>
    </location>
</feature>
<dbReference type="InterPro" id="IPR001849">
    <property type="entry name" value="PH_domain"/>
</dbReference>
<proteinExistence type="predicted"/>
<dbReference type="Proteomes" id="UP000019132">
    <property type="component" value="Unassembled WGS sequence"/>
</dbReference>
<feature type="compositionally biased region" description="Low complexity" evidence="1">
    <location>
        <begin position="247"/>
        <end position="259"/>
    </location>
</feature>
<feature type="region of interest" description="Disordered" evidence="1">
    <location>
        <begin position="1"/>
        <end position="89"/>
    </location>
</feature>
<accession>K3XA17</accession>
<evidence type="ECO:0000256" key="1">
    <source>
        <dbReference type="SAM" id="MobiDB-lite"/>
    </source>
</evidence>
<dbReference type="PROSITE" id="PS50003">
    <property type="entry name" value="PH_DOMAIN"/>
    <property type="match status" value="1"/>
</dbReference>
<evidence type="ECO:0000259" key="2">
    <source>
        <dbReference type="PROSITE" id="PS50003"/>
    </source>
</evidence>